<gene>
    <name evidence="2" type="ORF">FMOSSE_LOCUS8618</name>
</gene>
<evidence type="ECO:0000313" key="3">
    <source>
        <dbReference type="Proteomes" id="UP000789375"/>
    </source>
</evidence>
<evidence type="ECO:0000313" key="2">
    <source>
        <dbReference type="EMBL" id="CAG8594522.1"/>
    </source>
</evidence>
<evidence type="ECO:0000256" key="1">
    <source>
        <dbReference type="SAM" id="MobiDB-lite"/>
    </source>
</evidence>
<feature type="region of interest" description="Disordered" evidence="1">
    <location>
        <begin position="145"/>
        <end position="164"/>
    </location>
</feature>
<sequence length="276" mass="31006">MSSTSKQNALKQSNATDSLIPFSILPSPFNTVLVISSLQHQQAVQKVAELDQEVKKTGVNFPLNPTVTKEEKVNNDTATRNFIAMKYLIQQQFIALPDEQYFLTVDQLQRHKDLLQELEKYEHAVEKLQKSGGYTACSIQFHSKQGSSSHKNLSNEASDTEYSLPPLKSGARTLAKFLSLVEDDSLDDLSNRVGDLLTSTKNNVHQSDILNGNQFSPNTDNEVSKWKGEFALSKTKRQTNHDFVAPKNEFDKKRDKTIITYANDSARSLGGYGRQY</sequence>
<dbReference type="AlphaFoldDB" id="A0A9N9GBD6"/>
<dbReference type="EMBL" id="CAJVPP010002276">
    <property type="protein sequence ID" value="CAG8594522.1"/>
    <property type="molecule type" value="Genomic_DNA"/>
</dbReference>
<name>A0A9N9GBD6_FUNMO</name>
<accession>A0A9N9GBD6</accession>
<keyword evidence="3" id="KW-1185">Reference proteome</keyword>
<organism evidence="2 3">
    <name type="scientific">Funneliformis mosseae</name>
    <name type="common">Endomycorrhizal fungus</name>
    <name type="synonym">Glomus mosseae</name>
    <dbReference type="NCBI Taxonomy" id="27381"/>
    <lineage>
        <taxon>Eukaryota</taxon>
        <taxon>Fungi</taxon>
        <taxon>Fungi incertae sedis</taxon>
        <taxon>Mucoromycota</taxon>
        <taxon>Glomeromycotina</taxon>
        <taxon>Glomeromycetes</taxon>
        <taxon>Glomerales</taxon>
        <taxon>Glomeraceae</taxon>
        <taxon>Funneliformis</taxon>
    </lineage>
</organism>
<dbReference type="Proteomes" id="UP000789375">
    <property type="component" value="Unassembled WGS sequence"/>
</dbReference>
<proteinExistence type="predicted"/>
<comment type="caution">
    <text evidence="2">The sequence shown here is derived from an EMBL/GenBank/DDBJ whole genome shotgun (WGS) entry which is preliminary data.</text>
</comment>
<reference evidence="2" key="1">
    <citation type="submission" date="2021-06" db="EMBL/GenBank/DDBJ databases">
        <authorList>
            <person name="Kallberg Y."/>
            <person name="Tangrot J."/>
            <person name="Rosling A."/>
        </authorList>
    </citation>
    <scope>NUCLEOTIDE SEQUENCE</scope>
    <source>
        <strain evidence="2">87-6 pot B 2015</strain>
    </source>
</reference>
<feature type="compositionally biased region" description="Polar residues" evidence="1">
    <location>
        <begin position="145"/>
        <end position="161"/>
    </location>
</feature>
<protein>
    <submittedName>
        <fullName evidence="2">13818_t:CDS:1</fullName>
    </submittedName>
</protein>